<gene>
    <name evidence="2" type="ORF">EDX97_08605</name>
</gene>
<dbReference type="NCBIfam" id="TIGR00199">
    <property type="entry name" value="PncC_domain"/>
    <property type="match status" value="1"/>
</dbReference>
<feature type="domain" description="CinA C-terminal" evidence="1">
    <location>
        <begin position="5"/>
        <end position="152"/>
    </location>
</feature>
<dbReference type="Proteomes" id="UP000276568">
    <property type="component" value="Unassembled WGS sequence"/>
</dbReference>
<comment type="caution">
    <text evidence="2">The sequence shown here is derived from an EMBL/GenBank/DDBJ whole genome shotgun (WGS) entry which is preliminary data.</text>
</comment>
<dbReference type="Pfam" id="PF02464">
    <property type="entry name" value="CinA"/>
    <property type="match status" value="1"/>
</dbReference>
<dbReference type="PROSITE" id="PS51257">
    <property type="entry name" value="PROKAR_LIPOPROTEIN"/>
    <property type="match status" value="1"/>
</dbReference>
<proteinExistence type="predicted"/>
<dbReference type="OrthoDB" id="9801454at2"/>
<evidence type="ECO:0000313" key="3">
    <source>
        <dbReference type="Proteomes" id="UP000276568"/>
    </source>
</evidence>
<evidence type="ECO:0000259" key="1">
    <source>
        <dbReference type="Pfam" id="PF02464"/>
    </source>
</evidence>
<dbReference type="InterPro" id="IPR036653">
    <property type="entry name" value="CinA-like_C"/>
</dbReference>
<dbReference type="EMBL" id="RJQC01000003">
    <property type="protein sequence ID" value="RNM29686.1"/>
    <property type="molecule type" value="Genomic_DNA"/>
</dbReference>
<sequence length="159" mass="17484">MKPVEELVQLCSEQGFTIASCESLTAGLFSATVACVPGASRVLKGGFVTYWTEIKEKLVHVEHSIVEEYGVVSSPCAKSMAEHTQQLMDVDFAVSFTGNAGPSTMEGKPAGCVYCAIATRANTYPFHFQCDRMDRNEVRTYVVEQMIENLLAQVKKECE</sequence>
<reference evidence="2 3" key="1">
    <citation type="submission" date="2018-11" db="EMBL/GenBank/DDBJ databases">
        <title>Clostridium sp. nov., a member of the family Erysipelotrichaceae isolated from pig faeces.</title>
        <authorList>
            <person name="Chang Y.-H."/>
        </authorList>
    </citation>
    <scope>NUCLEOTIDE SEQUENCE [LARGE SCALE GENOMIC DNA]</scope>
    <source>
        <strain evidence="2 3">YH-panp20</strain>
    </source>
</reference>
<evidence type="ECO:0000313" key="2">
    <source>
        <dbReference type="EMBL" id="RNM29686.1"/>
    </source>
</evidence>
<keyword evidence="3" id="KW-1185">Reference proteome</keyword>
<dbReference type="AlphaFoldDB" id="A0A3N0HZD3"/>
<dbReference type="RefSeq" id="WP_128520750.1">
    <property type="nucleotide sequence ID" value="NZ_JAQXZP010000002.1"/>
</dbReference>
<protein>
    <submittedName>
        <fullName evidence="2">CinA family protein</fullName>
    </submittedName>
</protein>
<accession>A0A3N0HZD3</accession>
<organism evidence="2 3">
    <name type="scientific">Absicoccus porci</name>
    <dbReference type="NCBI Taxonomy" id="2486576"/>
    <lineage>
        <taxon>Bacteria</taxon>
        <taxon>Bacillati</taxon>
        <taxon>Bacillota</taxon>
        <taxon>Erysipelotrichia</taxon>
        <taxon>Erysipelotrichales</taxon>
        <taxon>Erysipelotrichaceae</taxon>
        <taxon>Absicoccus</taxon>
    </lineage>
</organism>
<dbReference type="SUPFAM" id="SSF142433">
    <property type="entry name" value="CinA-like"/>
    <property type="match status" value="1"/>
</dbReference>
<dbReference type="Gene3D" id="3.90.950.20">
    <property type="entry name" value="CinA-like"/>
    <property type="match status" value="1"/>
</dbReference>
<name>A0A3N0HZD3_9FIRM</name>
<dbReference type="InterPro" id="IPR008136">
    <property type="entry name" value="CinA_C"/>
</dbReference>